<keyword evidence="6" id="KW-0489">Methyltransferase</keyword>
<evidence type="ECO:0000256" key="3">
    <source>
        <dbReference type="ARBA" id="ARBA00022833"/>
    </source>
</evidence>
<evidence type="ECO:0000256" key="1">
    <source>
        <dbReference type="ARBA" id="ARBA00022723"/>
    </source>
</evidence>
<evidence type="ECO:0000256" key="2">
    <source>
        <dbReference type="ARBA" id="ARBA00022771"/>
    </source>
</evidence>
<dbReference type="InterPro" id="IPR053835">
    <property type="entry name" value="ASH2L-like_WH"/>
</dbReference>
<dbReference type="PROSITE" id="PS01359">
    <property type="entry name" value="ZF_PHD_1"/>
    <property type="match status" value="1"/>
</dbReference>
<name>A0AAN8XKG9_HALRR</name>
<keyword evidence="1" id="KW-0479">Metal-binding</keyword>
<dbReference type="Gene3D" id="3.90.980.20">
    <property type="match status" value="1"/>
</dbReference>
<dbReference type="GO" id="GO:0008168">
    <property type="term" value="F:methyltransferase activity"/>
    <property type="evidence" value="ECO:0007669"/>
    <property type="project" value="UniProtKB-KW"/>
</dbReference>
<dbReference type="Pfam" id="PF21198">
    <property type="entry name" value="ASH2L-like_WH"/>
    <property type="match status" value="1"/>
</dbReference>
<dbReference type="GO" id="GO:0032259">
    <property type="term" value="P:methylation"/>
    <property type="evidence" value="ECO:0007669"/>
    <property type="project" value="UniProtKB-KW"/>
</dbReference>
<dbReference type="EMBL" id="JAXCGZ010004441">
    <property type="protein sequence ID" value="KAK7081778.1"/>
    <property type="molecule type" value="Genomic_DNA"/>
</dbReference>
<reference evidence="6 7" key="1">
    <citation type="submission" date="2023-11" db="EMBL/GenBank/DDBJ databases">
        <title>Halocaridina rubra genome assembly.</title>
        <authorList>
            <person name="Smith C."/>
        </authorList>
    </citation>
    <scope>NUCLEOTIDE SEQUENCE [LARGE SCALE GENOMIC DNA]</scope>
    <source>
        <strain evidence="6">EP-1</strain>
        <tissue evidence="6">Whole</tissue>
    </source>
</reference>
<evidence type="ECO:0000259" key="5">
    <source>
        <dbReference type="Pfam" id="PF21257"/>
    </source>
</evidence>
<feature type="domain" description="Set1/Ash2 histone methyltransferase complex subunit ASH2-like winged-helix" evidence="4">
    <location>
        <begin position="88"/>
        <end position="192"/>
    </location>
</feature>
<dbReference type="Pfam" id="PF21257">
    <property type="entry name" value="PHD_ash2p_like"/>
    <property type="match status" value="1"/>
</dbReference>
<dbReference type="Proteomes" id="UP001381693">
    <property type="component" value="Unassembled WGS sequence"/>
</dbReference>
<dbReference type="InterPro" id="IPR049455">
    <property type="entry name" value="ASH2-like_PHD"/>
</dbReference>
<dbReference type="GO" id="GO:0008270">
    <property type="term" value="F:zinc ion binding"/>
    <property type="evidence" value="ECO:0007669"/>
    <property type="project" value="UniProtKB-KW"/>
</dbReference>
<keyword evidence="6" id="KW-0808">Transferase</keyword>
<proteinExistence type="predicted"/>
<dbReference type="SUPFAM" id="SSF57903">
    <property type="entry name" value="FYVE/PHD zinc finger"/>
    <property type="match status" value="1"/>
</dbReference>
<dbReference type="InterPro" id="IPR011011">
    <property type="entry name" value="Znf_FYVE_PHD"/>
</dbReference>
<comment type="caution">
    <text evidence="6">The sequence shown here is derived from an EMBL/GenBank/DDBJ whole genome shotgun (WGS) entry which is preliminary data.</text>
</comment>
<keyword evidence="7" id="KW-1185">Reference proteome</keyword>
<protein>
    <submittedName>
        <fullName evidence="6">Set1/Ash2 histone methyltransferase complex subunit ASH2</fullName>
    </submittedName>
</protein>
<accession>A0AAN8XKG9</accession>
<dbReference type="AlphaFoldDB" id="A0AAN8XKG9"/>
<keyword evidence="3" id="KW-0862">Zinc</keyword>
<keyword evidence="2" id="KW-0863">Zinc-finger</keyword>
<evidence type="ECO:0000259" key="4">
    <source>
        <dbReference type="Pfam" id="PF21198"/>
    </source>
</evidence>
<evidence type="ECO:0000313" key="6">
    <source>
        <dbReference type="EMBL" id="KAK7081778.1"/>
    </source>
</evidence>
<evidence type="ECO:0000313" key="7">
    <source>
        <dbReference type="Proteomes" id="UP001381693"/>
    </source>
</evidence>
<feature type="domain" description="Set1/Ash2 histone methyltransferase complex subunit ASH2-like PHD zinc finger" evidence="5">
    <location>
        <begin position="34"/>
        <end position="85"/>
    </location>
</feature>
<gene>
    <name evidence="6" type="primary">ASH2L_1</name>
    <name evidence="6" type="ORF">SK128_015323</name>
</gene>
<dbReference type="InterPro" id="IPR019786">
    <property type="entry name" value="Zinc_finger_PHD-type_CS"/>
</dbReference>
<sequence length="243" mass="27414">MDYDSDENDNLDTGVVDIGEKGGLSSCGYCGKLRNLNIVELMCWQCGSWFHESCISYQFGKLVPFMLCYSFTCKNCSTTGVELFRKTQAQLRDMCITALANLQNNSKDKDGRHLFSLQRDIIPFLEQHWDALTTAARRTTQSWHATLQRMLMKEVDTYFTVEETGDNGEPGPHHPFFGLLTSDLTLIRPIVDAPGGWRSPLSSSSTYSFSPTLSDLAWKANLYSPKAYFKMIFQLQGSTPDPL</sequence>
<organism evidence="6 7">
    <name type="scientific">Halocaridina rubra</name>
    <name type="common">Hawaiian red shrimp</name>
    <dbReference type="NCBI Taxonomy" id="373956"/>
    <lineage>
        <taxon>Eukaryota</taxon>
        <taxon>Metazoa</taxon>
        <taxon>Ecdysozoa</taxon>
        <taxon>Arthropoda</taxon>
        <taxon>Crustacea</taxon>
        <taxon>Multicrustacea</taxon>
        <taxon>Malacostraca</taxon>
        <taxon>Eumalacostraca</taxon>
        <taxon>Eucarida</taxon>
        <taxon>Decapoda</taxon>
        <taxon>Pleocyemata</taxon>
        <taxon>Caridea</taxon>
        <taxon>Atyoidea</taxon>
        <taxon>Atyidae</taxon>
        <taxon>Halocaridina</taxon>
    </lineage>
</organism>